<keyword evidence="5" id="KW-1185">Reference proteome</keyword>
<protein>
    <submittedName>
        <fullName evidence="4">Enoyl-CoA hydratase/isomerase</fullName>
    </submittedName>
</protein>
<keyword evidence="2" id="KW-0576">Peroxisome</keyword>
<proteinExistence type="predicted"/>
<evidence type="ECO:0000256" key="2">
    <source>
        <dbReference type="ARBA" id="ARBA00023140"/>
    </source>
</evidence>
<dbReference type="InterPro" id="IPR001753">
    <property type="entry name" value="Enoyl-CoA_hydra/iso"/>
</dbReference>
<evidence type="ECO:0000256" key="3">
    <source>
        <dbReference type="ARBA" id="ARBA00023235"/>
    </source>
</evidence>
<comment type="subcellular location">
    <subcellularLocation>
        <location evidence="1">Peroxisome</location>
    </subcellularLocation>
</comment>
<dbReference type="PANTHER" id="PTHR43684:SF1">
    <property type="entry name" value="ENOYL-COA DELTA ISOMERASE 2"/>
    <property type="match status" value="1"/>
</dbReference>
<keyword evidence="3 4" id="KW-0413">Isomerase</keyword>
<dbReference type="KEGG" id="ome:OLMES_2934"/>
<evidence type="ECO:0000313" key="4">
    <source>
        <dbReference type="EMBL" id="ARU56978.1"/>
    </source>
</evidence>
<dbReference type="InterPro" id="IPR051053">
    <property type="entry name" value="ECH/Chromodomain_protein"/>
</dbReference>
<dbReference type="GO" id="GO:0004165">
    <property type="term" value="F:delta(3)-delta(2)-enoyl-CoA isomerase activity"/>
    <property type="evidence" value="ECO:0007669"/>
    <property type="project" value="UniProtKB-ARBA"/>
</dbReference>
<dbReference type="PANTHER" id="PTHR43684">
    <property type="match status" value="1"/>
</dbReference>
<dbReference type="CDD" id="cd06558">
    <property type="entry name" value="crotonase-like"/>
    <property type="match status" value="1"/>
</dbReference>
<organism evidence="4 5">
    <name type="scientific">Oleiphilus messinensis</name>
    <dbReference type="NCBI Taxonomy" id="141451"/>
    <lineage>
        <taxon>Bacteria</taxon>
        <taxon>Pseudomonadati</taxon>
        <taxon>Pseudomonadota</taxon>
        <taxon>Gammaproteobacteria</taxon>
        <taxon>Oceanospirillales</taxon>
        <taxon>Oleiphilaceae</taxon>
        <taxon>Oleiphilus</taxon>
    </lineage>
</organism>
<gene>
    <name evidence="4" type="ORF">OLMES_2934</name>
</gene>
<dbReference type="Gene3D" id="3.90.226.10">
    <property type="entry name" value="2-enoyl-CoA Hydratase, Chain A, domain 1"/>
    <property type="match status" value="1"/>
</dbReference>
<dbReference type="EMBL" id="CP021425">
    <property type="protein sequence ID" value="ARU56978.1"/>
    <property type="molecule type" value="Genomic_DNA"/>
</dbReference>
<sequence length="287" mass="31690">MTNHTDLSESFETYRDVEAYFSNAEHNYVKEQTFDGTTLLTLNDPDRLNCLSGYLTIQLGNAIERLNKDPKCKSVIITGTGNAFSAGGDMALMGIAHKALNHKADEGATIMRNWIRLQFGRVARSIRSSEKLYISAVNGPAAGVGLAFVFASDLIYLANNASLVPAFGKIGLVPEVGSNWFLSRGLGYQKAFEYFLKGSPIPAETAYELGLINAVVDPADLIQYCVERAHEYTQLPMPLISMTKNLLQKASDIDWFSMIDIEEYAEAVCFTTQYHQRAVSAFAARTK</sequence>
<dbReference type="InterPro" id="IPR029045">
    <property type="entry name" value="ClpP/crotonase-like_dom_sf"/>
</dbReference>
<dbReference type="SUPFAM" id="SSF52096">
    <property type="entry name" value="ClpP/crotonase"/>
    <property type="match status" value="1"/>
</dbReference>
<evidence type="ECO:0000256" key="1">
    <source>
        <dbReference type="ARBA" id="ARBA00004275"/>
    </source>
</evidence>
<dbReference type="Proteomes" id="UP000196027">
    <property type="component" value="Chromosome"/>
</dbReference>
<evidence type="ECO:0000313" key="5">
    <source>
        <dbReference type="Proteomes" id="UP000196027"/>
    </source>
</evidence>
<dbReference type="Pfam" id="PF00378">
    <property type="entry name" value="ECH_1"/>
    <property type="match status" value="1"/>
</dbReference>
<dbReference type="AlphaFoldDB" id="A0A1Y0I8Z8"/>
<dbReference type="RefSeq" id="WP_087461923.1">
    <property type="nucleotide sequence ID" value="NZ_CP021425.1"/>
</dbReference>
<accession>A0A1Y0I8Z8</accession>
<dbReference type="OrthoDB" id="9807606at2"/>
<name>A0A1Y0I8Z8_9GAMM</name>
<reference evidence="4 5" key="1">
    <citation type="submission" date="2017-05" db="EMBL/GenBank/DDBJ databases">
        <title>Genomic insights into alkan degradation activity of Oleiphilus messinensis.</title>
        <authorList>
            <person name="Kozyavkin S.A."/>
            <person name="Slesarev A.I."/>
            <person name="Golyshin P.N."/>
            <person name="Korzhenkov A."/>
            <person name="Golyshina O.N."/>
            <person name="Toshchakov S.V."/>
        </authorList>
    </citation>
    <scope>NUCLEOTIDE SEQUENCE [LARGE SCALE GENOMIC DNA]</scope>
    <source>
        <strain evidence="4 5">ME102</strain>
    </source>
</reference>